<reference evidence="1" key="1">
    <citation type="journal article" date="2020" name="mSystems">
        <title>Genome- and Community-Level Interaction Insights into Carbon Utilization and Element Cycling Functions of Hydrothermarchaeota in Hydrothermal Sediment.</title>
        <authorList>
            <person name="Zhou Z."/>
            <person name="Liu Y."/>
            <person name="Xu W."/>
            <person name="Pan J."/>
            <person name="Luo Z.H."/>
            <person name="Li M."/>
        </authorList>
    </citation>
    <scope>NUCLEOTIDE SEQUENCE [LARGE SCALE GENOMIC DNA]</scope>
    <source>
        <strain evidence="1">SpSt-479</strain>
    </source>
</reference>
<proteinExistence type="predicted"/>
<accession>A0A7V2ZLZ3</accession>
<dbReference type="EMBL" id="DSUJ01000011">
    <property type="protein sequence ID" value="HFI92422.1"/>
    <property type="molecule type" value="Genomic_DNA"/>
</dbReference>
<name>A0A7V2ZLZ3_9BACT</name>
<gene>
    <name evidence="1" type="ORF">ENS31_12975</name>
</gene>
<protein>
    <submittedName>
        <fullName evidence="1">Uncharacterized protein</fullName>
    </submittedName>
</protein>
<organism evidence="1">
    <name type="scientific">Ignavibacterium album</name>
    <dbReference type="NCBI Taxonomy" id="591197"/>
    <lineage>
        <taxon>Bacteria</taxon>
        <taxon>Pseudomonadati</taxon>
        <taxon>Ignavibacteriota</taxon>
        <taxon>Ignavibacteria</taxon>
        <taxon>Ignavibacteriales</taxon>
        <taxon>Ignavibacteriaceae</taxon>
        <taxon>Ignavibacterium</taxon>
    </lineage>
</organism>
<comment type="caution">
    <text evidence="1">The sequence shown here is derived from an EMBL/GenBank/DDBJ whole genome shotgun (WGS) entry which is preliminary data.</text>
</comment>
<evidence type="ECO:0000313" key="1">
    <source>
        <dbReference type="EMBL" id="HFI92422.1"/>
    </source>
</evidence>
<dbReference type="AlphaFoldDB" id="A0A7V2ZLZ3"/>
<sequence>MLITVNTQAQIVIKEKVEINPAGEDIQNEYPVSSFDPCGNYPNQEYHQVVYSCSMYPIEPYQQLFPFQGGGSSSTFNSNRYYQIEIIEGSDYAYMEKVEYQDTFGVIHPREYLGSYLTGVKGNELSGTGEYMMLFDPGNPAIQRAGTYLRENPSLYYIHFDNYDQTEVNVTVKITDLDSNIVTYWYTTIVNPQLVIANQQLENDTVLHYYSKDVSLKLNNTKFPCLHPGYGGCPPDNVTFNIEITEGQQYGIIKNEETDETNTIFTGISWQELNSTIFTYYANGVQPDSAATVRIRHSSNDAEIPPMEFEFKVKRNTIPPPSEGGAIYIQLDKKLVMPSDTVNIYLKWINEIGDTLEFAPIQRFQIELAEGSEYGRMIDVESGQTGDNFNDAGREIKLIIEDNITEETAKITIVAQCDLLIWGGRIPINGAVKLREEEATERNKQKEPITPEFIIVGNHLIGVEEVIINKTPIVVEIIPEEISAGDTARIVVKKRQQDGSIVEFPAEQEFEIGMLEGCLLGKLSSGGTDTNYINGATQPIYFIADSSADSGLVKIRVGLKDSTTGNRSNKGGLQTEAGEYCFLNTFESVIYKDADVKVEKKYEILLGETKYYQARYLNGKLVIDELLGPNLWNGGLTYDVWGENPVTIVEGDKPGVGVYWGKEKPVWEGTTITGNLAKGLIRLVGRYWEEGKTYKVKLTARTQNGDEASIVIEVKKPSKLGNNIAWSKDVFGNDLNIDELCIKWSGKLGIPPQFIKGQMRRETSSHYPFYPTYLYEPWTTQFKAFKDDKSLITNPFFVQENTTTFNPTTPNHSNVKDYHYPTEPVSVWYMIENYSTIVHTSPPGGWRKYGERQATKNSSKEDGVLYFYGVYETPQSIYNKYKKEAYNKYKVKEYPLKEPLANNEARENFIKFFRDEWDGGVSGNRKGLKNIKAQTRIAASYGLLQLTYPTAIGGAVNYPINLENLPEELLETENIKWAFNLLTYYINDALKSQMDKNGNWQEGLEGTYLNRIWKSWNKFKPGYPEEVLRFSNNYKPGK</sequence>